<dbReference type="Proteomes" id="UP001589894">
    <property type="component" value="Unassembled WGS sequence"/>
</dbReference>
<evidence type="ECO:0000259" key="4">
    <source>
        <dbReference type="PROSITE" id="PS50160"/>
    </source>
</evidence>
<proteinExistence type="inferred from homology"/>
<dbReference type="PANTHER" id="PTHR45674">
    <property type="entry name" value="DNA LIGASE 1/3 FAMILY MEMBER"/>
    <property type="match status" value="1"/>
</dbReference>
<organism evidence="5 6">
    <name type="scientific">Plantactinospora siamensis</name>
    <dbReference type="NCBI Taxonomy" id="555372"/>
    <lineage>
        <taxon>Bacteria</taxon>
        <taxon>Bacillati</taxon>
        <taxon>Actinomycetota</taxon>
        <taxon>Actinomycetes</taxon>
        <taxon>Micromonosporales</taxon>
        <taxon>Micromonosporaceae</taxon>
        <taxon>Plantactinospora</taxon>
    </lineage>
</organism>
<feature type="domain" description="ATP-dependent DNA ligase family profile" evidence="4">
    <location>
        <begin position="116"/>
        <end position="236"/>
    </location>
</feature>
<dbReference type="PROSITE" id="PS00697">
    <property type="entry name" value="DNA_LIGASE_A1"/>
    <property type="match status" value="1"/>
</dbReference>
<dbReference type="EMBL" id="JBHLUE010000034">
    <property type="protein sequence ID" value="MFC0568349.1"/>
    <property type="molecule type" value="Genomic_DNA"/>
</dbReference>
<comment type="similarity">
    <text evidence="1">Belongs to the ATP-dependent DNA ligase family.</text>
</comment>
<dbReference type="InterPro" id="IPR050191">
    <property type="entry name" value="ATP-dep_DNA_ligase"/>
</dbReference>
<evidence type="ECO:0000313" key="6">
    <source>
        <dbReference type="Proteomes" id="UP001589894"/>
    </source>
</evidence>
<dbReference type="GO" id="GO:0016874">
    <property type="term" value="F:ligase activity"/>
    <property type="evidence" value="ECO:0007669"/>
    <property type="project" value="UniProtKB-KW"/>
</dbReference>
<dbReference type="PANTHER" id="PTHR45674:SF4">
    <property type="entry name" value="DNA LIGASE 1"/>
    <property type="match status" value="1"/>
</dbReference>
<dbReference type="InterPro" id="IPR012340">
    <property type="entry name" value="NA-bd_OB-fold"/>
</dbReference>
<name>A0ABV6P5P7_9ACTN</name>
<comment type="caution">
    <text evidence="5">The sequence shown here is derived from an EMBL/GenBank/DDBJ whole genome shotgun (WGS) entry which is preliminary data.</text>
</comment>
<evidence type="ECO:0000256" key="2">
    <source>
        <dbReference type="ARBA" id="ARBA00022598"/>
    </source>
</evidence>
<dbReference type="InterPro" id="IPR016059">
    <property type="entry name" value="DNA_ligase_ATP-dep_CS"/>
</dbReference>
<keyword evidence="2 5" id="KW-0436">Ligase</keyword>
<evidence type="ECO:0000256" key="3">
    <source>
        <dbReference type="ARBA" id="ARBA00034003"/>
    </source>
</evidence>
<evidence type="ECO:0000256" key="1">
    <source>
        <dbReference type="ARBA" id="ARBA00007572"/>
    </source>
</evidence>
<protein>
    <submittedName>
        <fullName evidence="5">ATP-dependent DNA ligase</fullName>
    </submittedName>
</protein>
<keyword evidence="6" id="KW-1185">Reference proteome</keyword>
<dbReference type="PROSITE" id="PS50160">
    <property type="entry name" value="DNA_LIGASE_A3"/>
    <property type="match status" value="1"/>
</dbReference>
<accession>A0ABV6P5P7</accession>
<reference evidence="5 6" key="1">
    <citation type="submission" date="2024-09" db="EMBL/GenBank/DDBJ databases">
        <authorList>
            <person name="Sun Q."/>
            <person name="Mori K."/>
        </authorList>
    </citation>
    <scope>NUCLEOTIDE SEQUENCE [LARGE SCALE GENOMIC DNA]</scope>
    <source>
        <strain evidence="5 6">TBRC 2205</strain>
    </source>
</reference>
<comment type="catalytic activity">
    <reaction evidence="3">
        <text>ATP + (deoxyribonucleotide)n-3'-hydroxyl + 5'-phospho-(deoxyribonucleotide)m = (deoxyribonucleotide)n+m + AMP + diphosphate.</text>
        <dbReference type="EC" id="6.5.1.1"/>
    </reaction>
</comment>
<dbReference type="InterPro" id="IPR012310">
    <property type="entry name" value="DNA_ligase_ATP-dep_cent"/>
</dbReference>
<sequence length="334" mass="36676">MLRPPIEPMLARTLPELPAPASCPGGCLLEPKFDGFRVLAFRDSRGVYLQSRAGRPLHGYFPEVVEAVAAAVPAGSVLDGELVVWAGDRTSFARLQQRLSAGGRLPGLARRHPAHVVCFDLLEHPGEVLLDRPLTYRRKALAGLLAAAPPQLALCPQTTDPDVAARWLADWVPVGVEGLLVKAAAGRYRPGRRGWGKYRYRSTTEAVVGGFTGELDTLLYGRYDHDGRLRYVGRSGPLAPAQRREIAPLLRPAVRHPWPRPLPAAWSGRLPRPEPLPYEPVEPTVVAEISHDTAYEWHRFRHGVRHVRVRADLRDVDVPRLEDGAADPGTGPAA</sequence>
<dbReference type="RefSeq" id="WP_377343841.1">
    <property type="nucleotide sequence ID" value="NZ_JBHLUE010000034.1"/>
</dbReference>
<evidence type="ECO:0000313" key="5">
    <source>
        <dbReference type="EMBL" id="MFC0568349.1"/>
    </source>
</evidence>
<gene>
    <name evidence="5" type="ORF">ACFFHU_29945</name>
</gene>
<dbReference type="Gene3D" id="3.30.470.30">
    <property type="entry name" value="DNA ligase/mRNA capping enzyme"/>
    <property type="match status" value="1"/>
</dbReference>
<dbReference type="Pfam" id="PF01068">
    <property type="entry name" value="DNA_ligase_A_M"/>
    <property type="match status" value="1"/>
</dbReference>
<dbReference type="Gene3D" id="2.40.50.140">
    <property type="entry name" value="Nucleic acid-binding proteins"/>
    <property type="match status" value="1"/>
</dbReference>
<dbReference type="CDD" id="cd07905">
    <property type="entry name" value="Adenylation_DNA_ligase_LigC"/>
    <property type="match status" value="1"/>
</dbReference>
<dbReference type="InterPro" id="IPR044119">
    <property type="entry name" value="Adenylation_LigC-like"/>
</dbReference>
<dbReference type="SUPFAM" id="SSF56091">
    <property type="entry name" value="DNA ligase/mRNA capping enzyme, catalytic domain"/>
    <property type="match status" value="1"/>
</dbReference>